<accession>A0A832H2R6</accession>
<reference evidence="7" key="1">
    <citation type="journal article" date="2020" name="mSystems">
        <title>Genome- and Community-Level Interaction Insights into Carbon Utilization and Element Cycling Functions of Hydrothermarchaeota in Hydrothermal Sediment.</title>
        <authorList>
            <person name="Zhou Z."/>
            <person name="Liu Y."/>
            <person name="Xu W."/>
            <person name="Pan J."/>
            <person name="Luo Z.H."/>
            <person name="Li M."/>
        </authorList>
    </citation>
    <scope>NUCLEOTIDE SEQUENCE [LARGE SCALE GENOMIC DNA]</scope>
    <source>
        <strain evidence="7">SpSt-402</strain>
    </source>
</reference>
<dbReference type="PANTHER" id="PTHR21716:SF66">
    <property type="entry name" value="TRANSPORT PROTEIN SLL0063-RELATED"/>
    <property type="match status" value="1"/>
</dbReference>
<evidence type="ECO:0000313" key="7">
    <source>
        <dbReference type="EMBL" id="HGW93287.1"/>
    </source>
</evidence>
<feature type="transmembrane region" description="Helical" evidence="6">
    <location>
        <begin position="304"/>
        <end position="327"/>
    </location>
</feature>
<gene>
    <name evidence="7" type="ORF">ENR47_03225</name>
</gene>
<feature type="transmembrane region" description="Helical" evidence="6">
    <location>
        <begin position="38"/>
        <end position="56"/>
    </location>
</feature>
<comment type="similarity">
    <text evidence="2">Belongs to the autoinducer-2 exporter (AI-2E) (TC 2.A.86) family.</text>
</comment>
<keyword evidence="4 6" id="KW-1133">Transmembrane helix</keyword>
<dbReference type="GO" id="GO:0055085">
    <property type="term" value="P:transmembrane transport"/>
    <property type="evidence" value="ECO:0007669"/>
    <property type="project" value="TreeGrafter"/>
</dbReference>
<protein>
    <submittedName>
        <fullName evidence="7">AI-2E family transporter</fullName>
    </submittedName>
</protein>
<sequence length="370" mass="40467">MTSFSINSLRWLKSGLLLPLVALNAWVILQIFQYLEPLPTILIGAAVLAFVLNYAVEFLQARNVNRGYAVLIVLAVSLLVLITAGITLVPALLEQLAAILNQLPDWLNAALTKLQALQNWAAAHRVPINLNRAIRQFTERLPDQLEGLGDETVLLTLNAVGGLTQLLLTLVLTFYLLLDGKRVWNAVFQWLPLQNRDQIRRSLQKDFHGYFIGQATLGLIMGGLISVVLFVLQVPYSLLLGSVVGIMTLIPFGDVMGYSLVCLLIAAQSPGLAVTALLVIFVLDQIVDQAIAPRVLGEFTGLKPIWVIVALLLGTKLFGFSGLLLAVPIASFINTLLDDESLLQNQELSQSTPEMGMNQLVEEDTQIATI</sequence>
<dbReference type="PANTHER" id="PTHR21716">
    <property type="entry name" value="TRANSMEMBRANE PROTEIN"/>
    <property type="match status" value="1"/>
</dbReference>
<dbReference type="EMBL" id="DSRD01000210">
    <property type="protein sequence ID" value="HGW93287.1"/>
    <property type="molecule type" value="Genomic_DNA"/>
</dbReference>
<evidence type="ECO:0000256" key="1">
    <source>
        <dbReference type="ARBA" id="ARBA00004141"/>
    </source>
</evidence>
<dbReference type="Pfam" id="PF01594">
    <property type="entry name" value="AI-2E_transport"/>
    <property type="match status" value="1"/>
</dbReference>
<keyword evidence="5 6" id="KW-0472">Membrane</keyword>
<organism evidence="7">
    <name type="scientific">Oscillatoriales cyanobacterium SpSt-402</name>
    <dbReference type="NCBI Taxonomy" id="2282168"/>
    <lineage>
        <taxon>Bacteria</taxon>
        <taxon>Bacillati</taxon>
        <taxon>Cyanobacteriota</taxon>
        <taxon>Cyanophyceae</taxon>
        <taxon>Oscillatoriophycideae</taxon>
        <taxon>Oscillatoriales</taxon>
    </lineage>
</organism>
<feature type="transmembrane region" description="Helical" evidence="6">
    <location>
        <begin position="153"/>
        <end position="178"/>
    </location>
</feature>
<evidence type="ECO:0000256" key="3">
    <source>
        <dbReference type="ARBA" id="ARBA00022692"/>
    </source>
</evidence>
<feature type="transmembrane region" description="Helical" evidence="6">
    <location>
        <begin position="12"/>
        <end position="32"/>
    </location>
</feature>
<comment type="subcellular location">
    <subcellularLocation>
        <location evidence="1">Membrane</location>
        <topology evidence="1">Multi-pass membrane protein</topology>
    </subcellularLocation>
</comment>
<dbReference type="AlphaFoldDB" id="A0A832H2R6"/>
<keyword evidence="3 6" id="KW-0812">Transmembrane</keyword>
<feature type="transmembrane region" description="Helical" evidence="6">
    <location>
        <begin position="238"/>
        <end position="265"/>
    </location>
</feature>
<evidence type="ECO:0000256" key="6">
    <source>
        <dbReference type="SAM" id="Phobius"/>
    </source>
</evidence>
<name>A0A832H2R6_9CYAN</name>
<evidence type="ECO:0000256" key="5">
    <source>
        <dbReference type="ARBA" id="ARBA00023136"/>
    </source>
</evidence>
<dbReference type="GO" id="GO:0016020">
    <property type="term" value="C:membrane"/>
    <property type="evidence" value="ECO:0007669"/>
    <property type="project" value="UniProtKB-SubCell"/>
</dbReference>
<evidence type="ECO:0000256" key="4">
    <source>
        <dbReference type="ARBA" id="ARBA00022989"/>
    </source>
</evidence>
<feature type="transmembrane region" description="Helical" evidence="6">
    <location>
        <begin position="68"/>
        <end position="93"/>
    </location>
</feature>
<comment type="caution">
    <text evidence="7">The sequence shown here is derived from an EMBL/GenBank/DDBJ whole genome shotgun (WGS) entry which is preliminary data.</text>
</comment>
<feature type="transmembrane region" description="Helical" evidence="6">
    <location>
        <begin position="210"/>
        <end position="232"/>
    </location>
</feature>
<evidence type="ECO:0000256" key="2">
    <source>
        <dbReference type="ARBA" id="ARBA00009773"/>
    </source>
</evidence>
<proteinExistence type="inferred from homology"/>
<dbReference type="InterPro" id="IPR002549">
    <property type="entry name" value="AI-2E-like"/>
</dbReference>